<protein>
    <submittedName>
        <fullName evidence="8">NAD-reducing hydrogenase subunit HoxF</fullName>
        <ecNumber evidence="8">1.12.1.2</ecNumber>
    </submittedName>
</protein>
<evidence type="ECO:0000256" key="4">
    <source>
        <dbReference type="ARBA" id="ARBA00023004"/>
    </source>
</evidence>
<feature type="region of interest" description="Disordered" evidence="6">
    <location>
        <begin position="800"/>
        <end position="830"/>
    </location>
</feature>
<evidence type="ECO:0000256" key="2">
    <source>
        <dbReference type="ARBA" id="ARBA00022485"/>
    </source>
</evidence>
<dbReference type="FunFam" id="3.40.50.11540:FF:000001">
    <property type="entry name" value="NADH dehydrogenase [ubiquinone] flavoprotein 1, mitochondrial"/>
    <property type="match status" value="1"/>
</dbReference>
<dbReference type="KEGG" id="ttf:THTE_3094"/>
<dbReference type="Gene3D" id="6.10.250.1450">
    <property type="match status" value="1"/>
</dbReference>
<dbReference type="Pfam" id="PF10531">
    <property type="entry name" value="SLBB"/>
    <property type="match status" value="1"/>
</dbReference>
<proteinExistence type="inferred from homology"/>
<keyword evidence="4" id="KW-0408">Iron</keyword>
<evidence type="ECO:0000313" key="8">
    <source>
        <dbReference type="EMBL" id="ASV75696.1"/>
    </source>
</evidence>
<keyword evidence="5" id="KW-0411">Iron-sulfur</keyword>
<evidence type="ECO:0000259" key="7">
    <source>
        <dbReference type="PROSITE" id="PS51379"/>
    </source>
</evidence>
<dbReference type="GO" id="GO:0003677">
    <property type="term" value="F:DNA binding"/>
    <property type="evidence" value="ECO:0007669"/>
    <property type="project" value="UniProtKB-KW"/>
</dbReference>
<dbReference type="InterPro" id="IPR037207">
    <property type="entry name" value="Nuop51_4Fe4S-bd_sf"/>
</dbReference>
<name>A0A286RIC5_9BACT</name>
<feature type="domain" description="4Fe-4S ferredoxin-type" evidence="7">
    <location>
        <begin position="733"/>
        <end position="763"/>
    </location>
</feature>
<feature type="domain" description="4Fe-4S ferredoxin-type" evidence="7">
    <location>
        <begin position="764"/>
        <end position="793"/>
    </location>
</feature>
<dbReference type="CDD" id="cd02980">
    <property type="entry name" value="TRX_Fd_family"/>
    <property type="match status" value="1"/>
</dbReference>
<dbReference type="SUPFAM" id="SSF52833">
    <property type="entry name" value="Thioredoxin-like"/>
    <property type="match status" value="2"/>
</dbReference>
<reference evidence="8 9" key="1">
    <citation type="journal article" name="Front. Microbiol.">
        <title>Sugar Metabolism of the First Thermophilic Planctomycete Thermogutta terrifontis: Comparative Genomic and Transcriptomic Approaches.</title>
        <authorList>
            <person name="Elcheninov A.G."/>
            <person name="Menzel P."/>
            <person name="Gudbergsdottir S.R."/>
            <person name="Slesarev A.I."/>
            <person name="Kadnikov V.V."/>
            <person name="Krogh A."/>
            <person name="Bonch-Osmolovskaya E.A."/>
            <person name="Peng X."/>
            <person name="Kublanov I.V."/>
        </authorList>
    </citation>
    <scope>NUCLEOTIDE SEQUENCE [LARGE SCALE GENOMIC DNA]</scope>
    <source>
        <strain evidence="8 9">R1</strain>
    </source>
</reference>
<dbReference type="Gene3D" id="3.10.20.600">
    <property type="match status" value="1"/>
</dbReference>
<dbReference type="Pfam" id="PF01257">
    <property type="entry name" value="2Fe-2S_thioredx"/>
    <property type="match status" value="1"/>
</dbReference>
<keyword evidence="8" id="KW-0560">Oxidoreductase</keyword>
<evidence type="ECO:0000256" key="5">
    <source>
        <dbReference type="ARBA" id="ARBA00023014"/>
    </source>
</evidence>
<dbReference type="Gene3D" id="3.40.50.11540">
    <property type="entry name" value="NADH-ubiquinone oxidoreductase 51kDa subunit"/>
    <property type="match status" value="1"/>
</dbReference>
<dbReference type="GO" id="GO:0051539">
    <property type="term" value="F:4 iron, 4 sulfur cluster binding"/>
    <property type="evidence" value="ECO:0007669"/>
    <property type="project" value="UniProtKB-KW"/>
</dbReference>
<evidence type="ECO:0000256" key="6">
    <source>
        <dbReference type="SAM" id="MobiDB-lite"/>
    </source>
</evidence>
<evidence type="ECO:0000256" key="1">
    <source>
        <dbReference type="ARBA" id="ARBA00007523"/>
    </source>
</evidence>
<dbReference type="InterPro" id="IPR037225">
    <property type="entry name" value="Nuo51_FMN-bd_sf"/>
</dbReference>
<organism evidence="8 9">
    <name type="scientific">Thermogutta terrifontis</name>
    <dbReference type="NCBI Taxonomy" id="1331910"/>
    <lineage>
        <taxon>Bacteria</taxon>
        <taxon>Pseudomonadati</taxon>
        <taxon>Planctomycetota</taxon>
        <taxon>Planctomycetia</taxon>
        <taxon>Pirellulales</taxon>
        <taxon>Thermoguttaceae</taxon>
        <taxon>Thermogutta</taxon>
    </lineage>
</organism>
<keyword evidence="8" id="KW-0371">Homeobox</keyword>
<dbReference type="CDD" id="cd03064">
    <property type="entry name" value="TRX_Fd_NuoE"/>
    <property type="match status" value="1"/>
</dbReference>
<dbReference type="InterPro" id="IPR019575">
    <property type="entry name" value="Nuop51_4Fe4S-bd"/>
</dbReference>
<dbReference type="SUPFAM" id="SSF54862">
    <property type="entry name" value="4Fe-4S ferredoxins"/>
    <property type="match status" value="1"/>
</dbReference>
<sequence>MSAGGSVSPQSSIDLQIVDEIVERCGRGPEAAIPILQAIQSHFRYLPQEALERVCELTQVRPAQLVGVATFYGQFRFRPVGQHIIRVCHGTACHVKGAPRIQESLERHLRIPQGEDTDPEGLFTIEKVACLGCCTLAPVIQIDQLTYGRLTPTRVPQVLADFLHQQKEGIPQDELLGKTDGTTQGEIRIGLGSCCQAQGSRQVYERVKSLAAVAGVSVRVKRVGCVGICHQTPLVEVIPKQGQRRVYSRVQPEDVPAIIHRHFRRKNFFTRLHYTWQRWLDHLLGDLDEDELTPKPLDVRDPPVEAFLGRQIRIATEWAGEIDPLDLEEYRIRGGFSAAEKALKEWTPERIIEEVKQSGLRGRGGAGFPTGVKWEVVRKAQGTKKYVTCNGDEGDPGAFMDRMILESFPYRVIEGMLIAARAVGATEGIFYIRAEYPLAVERVREAIRRCEEAGILGDRILGTDHSFHVRVYGGAGAFVCGEETALIASLEGRRGMPRLRPPYPAEFGFAGQPTLVNNVETFALVPWIIRNGAARFAALGTATSKGTKVFALAGKVRRGGLIEVPMGITLREIVEQIGGGAQPGRRLKAVQVGGPSGGCIPESLFDTPVDYEALTATGAIMGSGGLIVLDDSDCMVDIARYFLRFTQDQSCGKCTLCRIGTRRMLDILDRICEGRAQPEDLPTLEDLSQTVKAGSICGLGKTAPNPVLTTLRYFREEYEAHIRGECPAGRCAPLIHYRITDACIGCTLCAQHCPVNAIRLRPYQKHFVDDQLCTRCDTCRLVCPEGAVVIESGGKIVGPSKMSIHTSPPSGPGRLEIADSAGNGVSGSIPLFDHSTQKVAITTGSSSSP</sequence>
<dbReference type="Gene3D" id="1.10.10.1590">
    <property type="entry name" value="NADH-quinone oxidoreductase subunit E"/>
    <property type="match status" value="1"/>
</dbReference>
<comment type="similarity">
    <text evidence="1">Belongs to the complex I 51 kDa subunit family.</text>
</comment>
<dbReference type="InterPro" id="IPR017896">
    <property type="entry name" value="4Fe4S_Fe-S-bd"/>
</dbReference>
<dbReference type="InterPro" id="IPR036249">
    <property type="entry name" value="Thioredoxin-like_sf"/>
</dbReference>
<dbReference type="GO" id="GO:0046872">
    <property type="term" value="F:metal ion binding"/>
    <property type="evidence" value="ECO:0007669"/>
    <property type="project" value="UniProtKB-KW"/>
</dbReference>
<evidence type="ECO:0000313" key="9">
    <source>
        <dbReference type="Proteomes" id="UP000215086"/>
    </source>
</evidence>
<dbReference type="Gene3D" id="3.30.70.20">
    <property type="match status" value="1"/>
</dbReference>
<dbReference type="PROSITE" id="PS51379">
    <property type="entry name" value="4FE4S_FER_2"/>
    <property type="match status" value="2"/>
</dbReference>
<gene>
    <name evidence="8" type="ORF">THTE_3094</name>
</gene>
<dbReference type="EC" id="1.12.1.2" evidence="8"/>
<dbReference type="SMART" id="SM00928">
    <property type="entry name" value="NADH_4Fe-4S"/>
    <property type="match status" value="1"/>
</dbReference>
<dbReference type="Pfam" id="PF01512">
    <property type="entry name" value="Complex1_51K"/>
    <property type="match status" value="1"/>
</dbReference>
<dbReference type="InterPro" id="IPR019554">
    <property type="entry name" value="Soluble_ligand-bd"/>
</dbReference>
<dbReference type="PROSITE" id="PS00198">
    <property type="entry name" value="4FE4S_FER_1"/>
    <property type="match status" value="2"/>
</dbReference>
<dbReference type="PANTHER" id="PTHR43578:SF3">
    <property type="entry name" value="NADH-QUINONE OXIDOREDUCTASE SUBUNIT F"/>
    <property type="match status" value="1"/>
</dbReference>
<dbReference type="SUPFAM" id="SSF142984">
    <property type="entry name" value="Nqo1 middle domain-like"/>
    <property type="match status" value="1"/>
</dbReference>
<dbReference type="Pfam" id="PF14697">
    <property type="entry name" value="Fer4_21"/>
    <property type="match status" value="1"/>
</dbReference>
<dbReference type="FunFam" id="1.20.1440.230:FF:000001">
    <property type="entry name" value="Mitochondrial NADH dehydrogenase flavoprotein 1"/>
    <property type="match status" value="1"/>
</dbReference>
<dbReference type="Pfam" id="PF10589">
    <property type="entry name" value="NADH_4Fe-4S"/>
    <property type="match status" value="1"/>
</dbReference>
<dbReference type="PANTHER" id="PTHR43578">
    <property type="entry name" value="NADH-QUINONE OXIDOREDUCTASE SUBUNIT F"/>
    <property type="match status" value="1"/>
</dbReference>
<dbReference type="OrthoDB" id="9761899at2"/>
<dbReference type="Proteomes" id="UP000215086">
    <property type="component" value="Chromosome"/>
</dbReference>
<accession>A0A286RIC5</accession>
<dbReference type="SUPFAM" id="SSF140490">
    <property type="entry name" value="Nqo1C-terminal domain-like"/>
    <property type="match status" value="1"/>
</dbReference>
<dbReference type="GO" id="GO:0047985">
    <property type="term" value="F:hydrogen dehydrogenase activity"/>
    <property type="evidence" value="ECO:0007669"/>
    <property type="project" value="UniProtKB-EC"/>
</dbReference>
<dbReference type="InterPro" id="IPR017900">
    <property type="entry name" value="4Fe4S_Fe_S_CS"/>
</dbReference>
<keyword evidence="9" id="KW-1185">Reference proteome</keyword>
<dbReference type="EMBL" id="CP018477">
    <property type="protein sequence ID" value="ASV75696.1"/>
    <property type="molecule type" value="Genomic_DNA"/>
</dbReference>
<dbReference type="InterPro" id="IPR011538">
    <property type="entry name" value="Nuo51_FMN-bd"/>
</dbReference>
<dbReference type="AlphaFoldDB" id="A0A286RIC5"/>
<evidence type="ECO:0000256" key="3">
    <source>
        <dbReference type="ARBA" id="ARBA00022723"/>
    </source>
</evidence>
<dbReference type="RefSeq" id="WP_095415682.1">
    <property type="nucleotide sequence ID" value="NZ_CP018477.1"/>
</dbReference>
<dbReference type="Gene3D" id="3.40.30.10">
    <property type="entry name" value="Glutaredoxin"/>
    <property type="match status" value="2"/>
</dbReference>
<dbReference type="InterPro" id="IPR042128">
    <property type="entry name" value="NuoE_dom"/>
</dbReference>
<keyword evidence="3" id="KW-0479">Metal-binding</keyword>
<keyword evidence="2" id="KW-0004">4Fe-4S</keyword>
<dbReference type="InterPro" id="IPR041921">
    <property type="entry name" value="NuoE_N"/>
</dbReference>
<dbReference type="Gene3D" id="1.20.1440.230">
    <property type="entry name" value="NADH-ubiquinone oxidoreductase 51kDa subunit, iron-sulphur binding domain"/>
    <property type="match status" value="1"/>
</dbReference>
<dbReference type="SUPFAM" id="SSF142019">
    <property type="entry name" value="Nqo1 FMN-binding domain-like"/>
    <property type="match status" value="1"/>
</dbReference>